<evidence type="ECO:0000313" key="18">
    <source>
        <dbReference type="EMBL" id="CAB3267170.1"/>
    </source>
</evidence>
<name>A0A6F9DVZ2_9ASCI</name>
<dbReference type="PROSITE" id="PS50880">
    <property type="entry name" value="TOPRIM"/>
    <property type="match status" value="1"/>
</dbReference>
<dbReference type="Gene3D" id="3.40.50.140">
    <property type="match status" value="1"/>
</dbReference>
<feature type="region of interest" description="Disordered" evidence="14">
    <location>
        <begin position="758"/>
        <end position="842"/>
    </location>
</feature>
<dbReference type="Gene3D" id="1.10.460.10">
    <property type="entry name" value="Topoisomerase I, domain 2"/>
    <property type="match status" value="1"/>
</dbReference>
<dbReference type="PROSITE" id="PS52039">
    <property type="entry name" value="TOPO_IA_2"/>
    <property type="match status" value="1"/>
</dbReference>
<dbReference type="EC" id="5.6.2.1" evidence="13"/>
<evidence type="ECO:0000256" key="10">
    <source>
        <dbReference type="ARBA" id="ARBA00023125"/>
    </source>
</evidence>
<evidence type="ECO:0000259" key="15">
    <source>
        <dbReference type="PROSITE" id="PS50880"/>
    </source>
</evidence>
<keyword evidence="4" id="KW-0479">Metal-binding</keyword>
<feature type="domain" description="GRF-type" evidence="16">
    <location>
        <begin position="918"/>
        <end position="960"/>
    </location>
</feature>
<dbReference type="InterPro" id="IPR013826">
    <property type="entry name" value="Topo_IA_cen_sub3"/>
</dbReference>
<evidence type="ECO:0000259" key="16">
    <source>
        <dbReference type="PROSITE" id="PS51999"/>
    </source>
</evidence>
<evidence type="ECO:0000256" key="8">
    <source>
        <dbReference type="ARBA" id="ARBA00022842"/>
    </source>
</evidence>
<accession>A0A6F9DVZ2</accession>
<dbReference type="Gene3D" id="1.10.290.10">
    <property type="entry name" value="Topoisomerase I, domain 4"/>
    <property type="match status" value="1"/>
</dbReference>
<dbReference type="Gene3D" id="3.30.65.10">
    <property type="entry name" value="Bacterial Topoisomerase I, domain 1"/>
    <property type="match status" value="1"/>
</dbReference>
<dbReference type="FunFam" id="1.10.460.10:FF:000003">
    <property type="entry name" value="DNA topoisomerase"/>
    <property type="match status" value="1"/>
</dbReference>
<keyword evidence="7" id="KW-0862">Zinc</keyword>
<feature type="region of interest" description="Disordered" evidence="14">
    <location>
        <begin position="962"/>
        <end position="1008"/>
    </location>
</feature>
<feature type="region of interest" description="Disordered" evidence="14">
    <location>
        <begin position="886"/>
        <end position="908"/>
    </location>
</feature>
<dbReference type="GO" id="GO:0005634">
    <property type="term" value="C:nucleus"/>
    <property type="evidence" value="ECO:0007669"/>
    <property type="project" value="TreeGrafter"/>
</dbReference>
<dbReference type="SUPFAM" id="SSF57756">
    <property type="entry name" value="Retrovirus zinc finger-like domains"/>
    <property type="match status" value="1"/>
</dbReference>
<feature type="domain" description="Toprim" evidence="15">
    <location>
        <begin position="30"/>
        <end position="174"/>
    </location>
</feature>
<dbReference type="FunFam" id="2.70.20.10:FF:000004">
    <property type="entry name" value="DNA topoisomerase"/>
    <property type="match status" value="1"/>
</dbReference>
<evidence type="ECO:0000256" key="13">
    <source>
        <dbReference type="RuleBase" id="RU362092"/>
    </source>
</evidence>
<dbReference type="EMBL" id="LR791308">
    <property type="protein sequence ID" value="CAB3267170.1"/>
    <property type="molecule type" value="mRNA"/>
</dbReference>
<dbReference type="PROSITE" id="PS51999">
    <property type="entry name" value="ZF_GRF"/>
    <property type="match status" value="2"/>
</dbReference>
<dbReference type="FunFam" id="3.40.50.140:FF:000003">
    <property type="entry name" value="DNA topoisomerase"/>
    <property type="match status" value="1"/>
</dbReference>
<dbReference type="InterPro" id="IPR013498">
    <property type="entry name" value="Topo_IA_Znf"/>
</dbReference>
<dbReference type="InterPro" id="IPR000380">
    <property type="entry name" value="Topo_IA"/>
</dbReference>
<evidence type="ECO:0000256" key="3">
    <source>
        <dbReference type="ARBA" id="ARBA00009446"/>
    </source>
</evidence>
<evidence type="ECO:0000256" key="12">
    <source>
        <dbReference type="PROSITE-ProRule" id="PRU01343"/>
    </source>
</evidence>
<comment type="function">
    <text evidence="13">Introduces a single-strand break via transesterification at a target site in duplex DNA. Releases the supercoiling and torsional tension of DNA introduced during the DNA replication and transcription by transiently cleaving and rejoining one strand of the DNA duplex. The scissile phosphodiester is attacked by the catalytic tyrosine of the enzyme, resulting in the formation of a DNA-(5'-phosphotyrosyl)-enzyme intermediate and the expulsion of a 3'-OH DNA strand.</text>
</comment>
<feature type="compositionally biased region" description="Low complexity" evidence="14">
    <location>
        <begin position="974"/>
        <end position="984"/>
    </location>
</feature>
<dbReference type="GO" id="GO:0031422">
    <property type="term" value="C:RecQ family helicase-topoisomerase III complex"/>
    <property type="evidence" value="ECO:0007669"/>
    <property type="project" value="TreeGrafter"/>
</dbReference>
<dbReference type="CDD" id="cd00186">
    <property type="entry name" value="TOP1Ac"/>
    <property type="match status" value="1"/>
</dbReference>
<feature type="compositionally biased region" description="Gly residues" evidence="14">
    <location>
        <begin position="781"/>
        <end position="798"/>
    </location>
</feature>
<dbReference type="InterPro" id="IPR013497">
    <property type="entry name" value="Topo_IA_cen"/>
</dbReference>
<dbReference type="AlphaFoldDB" id="A0A6F9DVZ2"/>
<dbReference type="Gene3D" id="2.70.20.10">
    <property type="entry name" value="Topoisomerase I, domain 3"/>
    <property type="match status" value="1"/>
</dbReference>
<dbReference type="PANTHER" id="PTHR11390:SF21">
    <property type="entry name" value="DNA TOPOISOMERASE 3-ALPHA"/>
    <property type="match status" value="1"/>
</dbReference>
<dbReference type="InterPro" id="IPR036875">
    <property type="entry name" value="Znf_CCHC_sf"/>
</dbReference>
<dbReference type="Pfam" id="PF01751">
    <property type="entry name" value="Toprim"/>
    <property type="match status" value="1"/>
</dbReference>
<comment type="similarity">
    <text evidence="3 13">Belongs to the type IA topoisomerase family.</text>
</comment>
<evidence type="ECO:0000256" key="6">
    <source>
        <dbReference type="ARBA" id="ARBA00022771"/>
    </source>
</evidence>
<keyword evidence="6 12" id="KW-0863">Zinc-finger</keyword>
<dbReference type="InterPro" id="IPR013825">
    <property type="entry name" value="Topo_IA_cen_sub2"/>
</dbReference>
<keyword evidence="9 13" id="KW-0799">Topoisomerase</keyword>
<dbReference type="GO" id="GO:0006281">
    <property type="term" value="P:DNA repair"/>
    <property type="evidence" value="ECO:0007669"/>
    <property type="project" value="TreeGrafter"/>
</dbReference>
<feature type="domain" description="GRF-type" evidence="16">
    <location>
        <begin position="841"/>
        <end position="882"/>
    </location>
</feature>
<keyword evidence="5" id="KW-0677">Repeat</keyword>
<dbReference type="InterPro" id="IPR023405">
    <property type="entry name" value="Topo_IA_core_domain"/>
</dbReference>
<dbReference type="GO" id="GO:0008270">
    <property type="term" value="F:zinc ion binding"/>
    <property type="evidence" value="ECO:0007669"/>
    <property type="project" value="UniProtKB-KW"/>
</dbReference>
<feature type="compositionally biased region" description="Basic residues" evidence="14">
    <location>
        <begin position="799"/>
        <end position="810"/>
    </location>
</feature>
<dbReference type="InterPro" id="IPR006171">
    <property type="entry name" value="TOPRIM_dom"/>
</dbReference>
<evidence type="ECO:0000256" key="4">
    <source>
        <dbReference type="ARBA" id="ARBA00022723"/>
    </source>
</evidence>
<dbReference type="GO" id="GO:0006310">
    <property type="term" value="P:DNA recombination"/>
    <property type="evidence" value="ECO:0007669"/>
    <property type="project" value="TreeGrafter"/>
</dbReference>
<evidence type="ECO:0000256" key="9">
    <source>
        <dbReference type="ARBA" id="ARBA00023029"/>
    </source>
</evidence>
<dbReference type="PROSITE" id="PS00396">
    <property type="entry name" value="TOPO_IA_1"/>
    <property type="match status" value="1"/>
</dbReference>
<comment type="cofactor">
    <cofactor evidence="2">
        <name>Mg(2+)</name>
        <dbReference type="ChEBI" id="CHEBI:18420"/>
    </cofactor>
</comment>
<dbReference type="InterPro" id="IPR013824">
    <property type="entry name" value="Topo_IA_cen_sub1"/>
</dbReference>
<dbReference type="SMART" id="SM00437">
    <property type="entry name" value="TOP1Ac"/>
    <property type="match status" value="1"/>
</dbReference>
<dbReference type="Pfam" id="PF01396">
    <property type="entry name" value="Zn_ribbon_Top1"/>
    <property type="match status" value="1"/>
</dbReference>
<dbReference type="InterPro" id="IPR003602">
    <property type="entry name" value="Topo_IA_DNA-bd_dom"/>
</dbReference>
<dbReference type="InterPro" id="IPR034144">
    <property type="entry name" value="TOPRIM_TopoIII"/>
</dbReference>
<dbReference type="GO" id="GO:0003677">
    <property type="term" value="F:DNA binding"/>
    <property type="evidence" value="ECO:0007669"/>
    <property type="project" value="UniProtKB-KW"/>
</dbReference>
<dbReference type="FunFam" id="1.10.290.10:FF:000001">
    <property type="entry name" value="DNA topoisomerase"/>
    <property type="match status" value="1"/>
</dbReference>
<evidence type="ECO:0000256" key="2">
    <source>
        <dbReference type="ARBA" id="ARBA00001946"/>
    </source>
</evidence>
<evidence type="ECO:0000256" key="5">
    <source>
        <dbReference type="ARBA" id="ARBA00022737"/>
    </source>
</evidence>
<keyword evidence="8" id="KW-0460">Magnesium</keyword>
<dbReference type="Pfam" id="PF01131">
    <property type="entry name" value="Topoisom_bac"/>
    <property type="match status" value="1"/>
</dbReference>
<dbReference type="InterPro" id="IPR023406">
    <property type="entry name" value="Topo_IA_AS"/>
</dbReference>
<feature type="compositionally biased region" description="Polar residues" evidence="14">
    <location>
        <begin position="985"/>
        <end position="997"/>
    </location>
</feature>
<dbReference type="CDD" id="cd03362">
    <property type="entry name" value="TOPRIM_TopoIA_TopoIII"/>
    <property type="match status" value="1"/>
</dbReference>
<dbReference type="GO" id="GO:0003917">
    <property type="term" value="F:DNA topoisomerase type I (single strand cut, ATP-independent) activity"/>
    <property type="evidence" value="ECO:0007669"/>
    <property type="project" value="UniProtKB-EC"/>
</dbReference>
<dbReference type="Pfam" id="PF06839">
    <property type="entry name" value="Zn_ribbon_GRF"/>
    <property type="match status" value="2"/>
</dbReference>
<comment type="catalytic activity">
    <reaction evidence="1 13">
        <text>ATP-independent breakage of single-stranded DNA, followed by passage and rejoining.</text>
        <dbReference type="EC" id="5.6.2.1"/>
    </reaction>
</comment>
<evidence type="ECO:0000256" key="7">
    <source>
        <dbReference type="ARBA" id="ARBA00022833"/>
    </source>
</evidence>
<protein>
    <recommendedName>
        <fullName evidence="13">DNA topoisomerase</fullName>
        <ecNumber evidence="13">5.6.2.1</ecNumber>
    </recommendedName>
</protein>
<organism evidence="18">
    <name type="scientific">Phallusia mammillata</name>
    <dbReference type="NCBI Taxonomy" id="59560"/>
    <lineage>
        <taxon>Eukaryota</taxon>
        <taxon>Metazoa</taxon>
        <taxon>Chordata</taxon>
        <taxon>Tunicata</taxon>
        <taxon>Ascidiacea</taxon>
        <taxon>Phlebobranchia</taxon>
        <taxon>Ascidiidae</taxon>
        <taxon>Phallusia</taxon>
    </lineage>
</organism>
<sequence length="1021" mass="114564">MFTCTKTFFTLCSCAKTFLSTMPRQSSFYKVLNVAEKNDAAKRISAILSGQHSQWREGFSKYNKVYEFDYHMLNRNCNMVMTSLSGHLQNYEFVGSYRKWHSCHPLSLFNAELEKCVTENMYNIKRTLEKEVRSCQALVIWTDCDREGENIGFEIINICKNIKPSIEVHRAKFSEITDRSIKSACRNLVPPDRNVSDAVDVRQELDLRIGAAFTRFQTLRLQKVFPNVLADKLISYGPCQFPTLGFVVERYKAREQFQSEPFWKIEVSHTKQQEDSENDITAMFTWKRHRLFDELACEVIYDNCVEPPAIATVVDVSSRPKSKWRPVALETVELEKLASRKLRINAKETMKIAEKLYTQGYISYPRTETNIFPKDIGLERLIEEQTQHPAWGGFAQRLIEMGPTPRNGNKTDKAHPPIHPTKFTNNLTGNETKVYELITRHFLACCQRDAQGHETTVEIELGGEKFSAHGLMIIAKNYLEVYIYEKWNAKVIPVYDVGDEFEPTSIEKTSGQTSAPPLLTEADLIALMDKHGIGTDATHAEHIETIKQRMYVGLTSDQRFTPGELGMGLVEGYNMIGYQMARPELRAELEADLGRICNGELRKDDVLQRYVEKYRTVFQEAVQNAEKLDEALGVYFGGRTQVEASALNPSETSQPIRPCPSCGKDMVIKRKRDGGYMVSCMGFPNCRTAAFLPKSVIEVSVDESVCPRCRPPPVHRVRMKLERGVLPAYFDCSEPICIGGCDEDVNNILGIRYIHGNTTQDSAGRSSSRAPPPSGSHRPNGSGGSGQGPGLLGGAGGRGRGKTQPGKRKISSTATTSRRTKARTENQRRAPPTNDESTPSCNCGVEAMKLTVRKEGPNTGRNFYKCSKQNGGCDFFTWADAPPPVRARSETSPLEQRQTNQQSQWPQRSLSANNSVMCRCNMVAVERVVQKDGPNHGRAFFTCEKPRGEQCGFFEWADAQQQGTVGRPSTAPRSNSYSSKSESSTHTATLQSSSNASRSRKPPTCSICHTIGHTKRGCPNK</sequence>
<dbReference type="PRINTS" id="PR00417">
    <property type="entry name" value="PRTPISMRASEI"/>
</dbReference>
<gene>
    <name evidence="18" type="primary">Top3a</name>
</gene>
<evidence type="ECO:0000259" key="17">
    <source>
        <dbReference type="PROSITE" id="PS52039"/>
    </source>
</evidence>
<dbReference type="SMART" id="SM00493">
    <property type="entry name" value="TOPRIM"/>
    <property type="match status" value="1"/>
</dbReference>
<dbReference type="GO" id="GO:0006265">
    <property type="term" value="P:DNA topological change"/>
    <property type="evidence" value="ECO:0007669"/>
    <property type="project" value="InterPro"/>
</dbReference>
<evidence type="ECO:0000256" key="14">
    <source>
        <dbReference type="SAM" id="MobiDB-lite"/>
    </source>
</evidence>
<dbReference type="PANTHER" id="PTHR11390">
    <property type="entry name" value="PROKARYOTIC DNA TOPOISOMERASE"/>
    <property type="match status" value="1"/>
</dbReference>
<keyword evidence="11 13" id="KW-0413">Isomerase</keyword>
<dbReference type="SUPFAM" id="SSF56712">
    <property type="entry name" value="Prokaryotic type I DNA topoisomerase"/>
    <property type="match status" value="1"/>
</dbReference>
<keyword evidence="10 13" id="KW-0238">DNA-binding</keyword>
<evidence type="ECO:0000256" key="1">
    <source>
        <dbReference type="ARBA" id="ARBA00000213"/>
    </source>
</evidence>
<dbReference type="InterPro" id="IPR010666">
    <property type="entry name" value="Znf_GRF"/>
</dbReference>
<dbReference type="SMART" id="SM00436">
    <property type="entry name" value="TOP1Bc"/>
    <property type="match status" value="1"/>
</dbReference>
<dbReference type="InterPro" id="IPR003601">
    <property type="entry name" value="Topo_IA_2"/>
</dbReference>
<reference evidence="18" key="1">
    <citation type="submission" date="2020-04" db="EMBL/GenBank/DDBJ databases">
        <authorList>
            <person name="Neveu A P."/>
        </authorList>
    </citation>
    <scope>NUCLEOTIDE SEQUENCE</scope>
    <source>
        <tissue evidence="18">Whole embryo</tissue>
    </source>
</reference>
<feature type="domain" description="Topo IA-type catalytic" evidence="17">
    <location>
        <begin position="192"/>
        <end position="618"/>
    </location>
</feature>
<feature type="compositionally biased region" description="Polar residues" evidence="14">
    <location>
        <begin position="890"/>
        <end position="908"/>
    </location>
</feature>
<evidence type="ECO:0000256" key="11">
    <source>
        <dbReference type="ARBA" id="ARBA00023235"/>
    </source>
</evidence>
<proteinExistence type="evidence at transcript level"/>